<dbReference type="AlphaFoldDB" id="A0AAJ0CQS7"/>
<gene>
    <name evidence="2" type="ORF">QQS21_007059</name>
</gene>
<feature type="signal peptide" evidence="1">
    <location>
        <begin position="1"/>
        <end position="17"/>
    </location>
</feature>
<evidence type="ECO:0000256" key="1">
    <source>
        <dbReference type="SAM" id="SignalP"/>
    </source>
</evidence>
<proteinExistence type="predicted"/>
<keyword evidence="3" id="KW-1185">Reference proteome</keyword>
<organism evidence="2 3">
    <name type="scientific">Conoideocrella luteorostrata</name>
    <dbReference type="NCBI Taxonomy" id="1105319"/>
    <lineage>
        <taxon>Eukaryota</taxon>
        <taxon>Fungi</taxon>
        <taxon>Dikarya</taxon>
        <taxon>Ascomycota</taxon>
        <taxon>Pezizomycotina</taxon>
        <taxon>Sordariomycetes</taxon>
        <taxon>Hypocreomycetidae</taxon>
        <taxon>Hypocreales</taxon>
        <taxon>Clavicipitaceae</taxon>
        <taxon>Conoideocrella</taxon>
    </lineage>
</organism>
<keyword evidence="1" id="KW-0732">Signal</keyword>
<name>A0AAJ0CQS7_9HYPO</name>
<evidence type="ECO:0000313" key="3">
    <source>
        <dbReference type="Proteomes" id="UP001251528"/>
    </source>
</evidence>
<accession>A0AAJ0CQS7</accession>
<comment type="caution">
    <text evidence="2">The sequence shown here is derived from an EMBL/GenBank/DDBJ whole genome shotgun (WGS) entry which is preliminary data.</text>
</comment>
<dbReference type="Proteomes" id="UP001251528">
    <property type="component" value="Unassembled WGS sequence"/>
</dbReference>
<protein>
    <submittedName>
        <fullName evidence="2">Uncharacterized protein</fullName>
    </submittedName>
</protein>
<dbReference type="EMBL" id="JASWJB010000139">
    <property type="protein sequence ID" value="KAK2595206.1"/>
    <property type="molecule type" value="Genomic_DNA"/>
</dbReference>
<evidence type="ECO:0000313" key="2">
    <source>
        <dbReference type="EMBL" id="KAK2595206.1"/>
    </source>
</evidence>
<sequence length="106" mass="11670">MKFLPVAVLFFALEVCASKISYSTGYKKGGIKNQGGIENKAGGTIPDNKDDDVLKKMGEWSSNEFKAKRNERSKVIIVSRVEKVENKGDAADANNKAQQIVNKHVK</sequence>
<feature type="chain" id="PRO_5042478484" evidence="1">
    <location>
        <begin position="18"/>
        <end position="106"/>
    </location>
</feature>
<reference evidence="2" key="1">
    <citation type="submission" date="2023-06" db="EMBL/GenBank/DDBJ databases">
        <title>Conoideocrella luteorostrata (Hypocreales: Clavicipitaceae), a potential biocontrol fungus for elongate hemlock scale in United States Christmas tree production areas.</title>
        <authorList>
            <person name="Barrett H."/>
            <person name="Lovett B."/>
            <person name="Macias A.M."/>
            <person name="Stajich J.E."/>
            <person name="Kasson M.T."/>
        </authorList>
    </citation>
    <scope>NUCLEOTIDE SEQUENCE</scope>
    <source>
        <strain evidence="2">ARSEF 14590</strain>
    </source>
</reference>